<sequence>MTDIPKYRQRNPRRSTSDGPSRPKAYTVNEESRFVLIRNIPALGASEDLVAQCRKYGQVEDFRMEDDHDDASQYIDVMWLQYATVDAARQAKAFLAKTPFLGNILQLSYCPQDEQPADTRAKLDARRELLQNRFNLHQRRNPPPEMIGPRLPSRDHALPKAVRSENVIVAPPVAPTLPSAPTPAPAPPKRRRI</sequence>
<dbReference type="Proteomes" id="UP000481153">
    <property type="component" value="Unassembled WGS sequence"/>
</dbReference>
<reference evidence="2 3" key="1">
    <citation type="submission" date="2019-07" db="EMBL/GenBank/DDBJ databases">
        <title>Genomics analysis of Aphanomyces spp. identifies a new class of oomycete effector associated with host adaptation.</title>
        <authorList>
            <person name="Gaulin E."/>
        </authorList>
    </citation>
    <scope>NUCLEOTIDE SEQUENCE [LARGE SCALE GENOMIC DNA]</scope>
    <source>
        <strain evidence="2 3">ATCC 201684</strain>
    </source>
</reference>
<evidence type="ECO:0000313" key="2">
    <source>
        <dbReference type="EMBL" id="KAF0740770.1"/>
    </source>
</evidence>
<gene>
    <name evidence="2" type="ORF">Ae201684_003900</name>
</gene>
<dbReference type="InterPro" id="IPR035979">
    <property type="entry name" value="RBD_domain_sf"/>
</dbReference>
<proteinExistence type="predicted"/>
<dbReference type="GO" id="GO:0005654">
    <property type="term" value="C:nucleoplasm"/>
    <property type="evidence" value="ECO:0007669"/>
    <property type="project" value="TreeGrafter"/>
</dbReference>
<dbReference type="SUPFAM" id="SSF54928">
    <property type="entry name" value="RNA-binding domain, RBD"/>
    <property type="match status" value="1"/>
</dbReference>
<feature type="region of interest" description="Disordered" evidence="1">
    <location>
        <begin position="1"/>
        <end position="25"/>
    </location>
</feature>
<dbReference type="VEuPathDB" id="FungiDB:AeMF1_012863"/>
<organism evidence="2 3">
    <name type="scientific">Aphanomyces euteiches</name>
    <dbReference type="NCBI Taxonomy" id="100861"/>
    <lineage>
        <taxon>Eukaryota</taxon>
        <taxon>Sar</taxon>
        <taxon>Stramenopiles</taxon>
        <taxon>Oomycota</taxon>
        <taxon>Saprolegniomycetes</taxon>
        <taxon>Saprolegniales</taxon>
        <taxon>Verrucalvaceae</taxon>
        <taxon>Aphanomyces</taxon>
    </lineage>
</organism>
<dbReference type="Gene3D" id="3.30.70.330">
    <property type="match status" value="1"/>
</dbReference>
<dbReference type="AlphaFoldDB" id="A0A6G0XKQ3"/>
<feature type="region of interest" description="Disordered" evidence="1">
    <location>
        <begin position="172"/>
        <end position="193"/>
    </location>
</feature>
<dbReference type="EMBL" id="VJMJ01000045">
    <property type="protein sequence ID" value="KAF0740770.1"/>
    <property type="molecule type" value="Genomic_DNA"/>
</dbReference>
<dbReference type="InterPro" id="IPR012677">
    <property type="entry name" value="Nucleotide-bd_a/b_plait_sf"/>
</dbReference>
<protein>
    <recommendedName>
        <fullName evidence="4">RRM domain-containing protein</fullName>
    </recommendedName>
</protein>
<dbReference type="PANTHER" id="PTHR20957:SF0">
    <property type="entry name" value="RNA-BINDING PROTEIN 48"/>
    <property type="match status" value="1"/>
</dbReference>
<keyword evidence="3" id="KW-1185">Reference proteome</keyword>
<dbReference type="GO" id="GO:0003676">
    <property type="term" value="F:nucleic acid binding"/>
    <property type="evidence" value="ECO:0007669"/>
    <property type="project" value="InterPro"/>
</dbReference>
<evidence type="ECO:0000313" key="3">
    <source>
        <dbReference type="Proteomes" id="UP000481153"/>
    </source>
</evidence>
<dbReference type="InterPro" id="IPR039599">
    <property type="entry name" value="RBM48"/>
</dbReference>
<name>A0A6G0XKQ3_9STRA</name>
<evidence type="ECO:0000256" key="1">
    <source>
        <dbReference type="SAM" id="MobiDB-lite"/>
    </source>
</evidence>
<dbReference type="PANTHER" id="PTHR20957">
    <property type="entry name" value="RNA-BINDING PROTEIN 48"/>
    <property type="match status" value="1"/>
</dbReference>
<evidence type="ECO:0008006" key="4">
    <source>
        <dbReference type="Google" id="ProtNLM"/>
    </source>
</evidence>
<comment type="caution">
    <text evidence="2">The sequence shown here is derived from an EMBL/GenBank/DDBJ whole genome shotgun (WGS) entry which is preliminary data.</text>
</comment>
<feature type="compositionally biased region" description="Pro residues" evidence="1">
    <location>
        <begin position="172"/>
        <end position="187"/>
    </location>
</feature>
<accession>A0A6G0XKQ3</accession>